<comment type="caution">
    <text evidence="5">Lacks conserved residue(s) required for the propagation of feature annotation.</text>
</comment>
<dbReference type="InterPro" id="IPR011635">
    <property type="entry name" value="CARDB"/>
</dbReference>
<dbReference type="PROSITE" id="PS00138">
    <property type="entry name" value="SUBTILASE_SER"/>
    <property type="match status" value="1"/>
</dbReference>
<comment type="similarity">
    <text evidence="1 5">Belongs to the peptidase S8 family.</text>
</comment>
<keyword evidence="2 8" id="KW-0645">Protease</keyword>
<dbReference type="InterPro" id="IPR036852">
    <property type="entry name" value="Peptidase_S8/S53_dom_sf"/>
</dbReference>
<evidence type="ECO:0000256" key="2">
    <source>
        <dbReference type="ARBA" id="ARBA00022670"/>
    </source>
</evidence>
<sequence>MDVIRSISPDAQITNYSGNWLKGIENARGDAVDIISVSLAAPHLRLDDDNRDLYEQIKFSRQNGTLYINSAGNYANLHYMGTFQDSDNDGMHEFSTGLWRDETLDVKLSKILDGNISTYLYLDPQDADKLDIRAGGIELIPVLNLLYPVIFENPSKLGNDGVKWVEISTNRSISDIYFLVTNATGYNSSDVIGTPFHIFVYPEAKEIPLINIKVDGQHRWIDHPVQESSISAPGTSKYSFTVGATYSNLVKSYSDKVAFLAAVSGIIPGQIPPALAIILDSLAIGDTFPQDDLAYFSSQGPVYDAAGNSIIKPDIVAPTFVSTDNGIFGGTSASAPHVAGAAALLLSANPNLTADQVQQVIEESAVDLGEAGKDNKYGAGRIDIYEAVKRVTPDLEPSNIQVIPDIVTKGQNITLKADVRNTGYWDAQNIEMQFLKNGTIINASIIPVLKAGNMVTIETKWVPDNLGSYNISVSVDPGNRVPESNKSNNYVSRIVTIVPLPDFVMSPITLSTERPVAYTPFYAYASIYNEGTDTDTLYYVYVTATLNSAQASAWVPVFSGGRTDLSVEITWYPGTYTLTLTADPLDYIREIDETNNAASKTFTIFPSLTISSAEQRNASLNISYKETKGLQKK</sequence>
<dbReference type="Proteomes" id="UP000027153">
    <property type="component" value="Unassembled WGS sequence"/>
</dbReference>
<dbReference type="PROSITE" id="PS51892">
    <property type="entry name" value="SUBTILASE"/>
    <property type="match status" value="1"/>
</dbReference>
<dbReference type="AlphaFoldDB" id="A0A062VDC8"/>
<evidence type="ECO:0000256" key="1">
    <source>
        <dbReference type="ARBA" id="ARBA00011073"/>
    </source>
</evidence>
<dbReference type="InterPro" id="IPR013783">
    <property type="entry name" value="Ig-like_fold"/>
</dbReference>
<evidence type="ECO:0000259" key="7">
    <source>
        <dbReference type="Pfam" id="PF07705"/>
    </source>
</evidence>
<evidence type="ECO:0000256" key="3">
    <source>
        <dbReference type="ARBA" id="ARBA00022801"/>
    </source>
</evidence>
<evidence type="ECO:0000256" key="4">
    <source>
        <dbReference type="ARBA" id="ARBA00022825"/>
    </source>
</evidence>
<dbReference type="InterPro" id="IPR050131">
    <property type="entry name" value="Peptidase_S8_subtilisin-like"/>
</dbReference>
<dbReference type="Gene3D" id="3.40.50.200">
    <property type="entry name" value="Peptidase S8/S53 domain"/>
    <property type="match status" value="2"/>
</dbReference>
<proteinExistence type="inferred from homology"/>
<dbReference type="InterPro" id="IPR000209">
    <property type="entry name" value="Peptidase_S8/S53_dom"/>
</dbReference>
<dbReference type="Pfam" id="PF07705">
    <property type="entry name" value="CARDB"/>
    <property type="match status" value="2"/>
</dbReference>
<gene>
    <name evidence="8" type="ORF">ANME2D_00742</name>
</gene>
<feature type="domain" description="Peptidase S8/S53" evidence="6">
    <location>
        <begin position="226"/>
        <end position="380"/>
    </location>
</feature>
<feature type="domain" description="CARDB" evidence="7">
    <location>
        <begin position="501"/>
        <end position="599"/>
    </location>
</feature>
<evidence type="ECO:0000256" key="5">
    <source>
        <dbReference type="PROSITE-ProRule" id="PRU01240"/>
    </source>
</evidence>
<dbReference type="Pfam" id="PF00082">
    <property type="entry name" value="Peptidase_S8"/>
    <property type="match status" value="1"/>
</dbReference>
<accession>A0A062VDC8</accession>
<comment type="caution">
    <text evidence="8">The sequence shown here is derived from an EMBL/GenBank/DDBJ whole genome shotgun (WGS) entry which is preliminary data.</text>
</comment>
<organism evidence="8 9">
    <name type="scientific">Candidatus Methanoperedens nitratireducens</name>
    <dbReference type="NCBI Taxonomy" id="1392998"/>
    <lineage>
        <taxon>Archaea</taxon>
        <taxon>Methanobacteriati</taxon>
        <taxon>Methanobacteriota</taxon>
        <taxon>Stenosarchaea group</taxon>
        <taxon>Methanomicrobia</taxon>
        <taxon>Methanosarcinales</taxon>
        <taxon>ANME-2 cluster</taxon>
        <taxon>Candidatus Methanoperedentaceae</taxon>
        <taxon>Candidatus Methanoperedens</taxon>
    </lineage>
</organism>
<dbReference type="Gene3D" id="2.60.40.10">
    <property type="entry name" value="Immunoglobulins"/>
    <property type="match status" value="2"/>
</dbReference>
<keyword evidence="9" id="KW-1185">Reference proteome</keyword>
<name>A0A062VDC8_9EURY</name>
<keyword evidence="4" id="KW-0720">Serine protease</keyword>
<feature type="domain" description="CARDB" evidence="7">
    <location>
        <begin position="392"/>
        <end position="492"/>
    </location>
</feature>
<dbReference type="PANTHER" id="PTHR43806:SF11">
    <property type="entry name" value="CEREVISIN-RELATED"/>
    <property type="match status" value="1"/>
</dbReference>
<dbReference type="GO" id="GO:0004252">
    <property type="term" value="F:serine-type endopeptidase activity"/>
    <property type="evidence" value="ECO:0007669"/>
    <property type="project" value="InterPro"/>
</dbReference>
<protein>
    <submittedName>
        <fullName evidence="8">CARDB domain-containing protein,subtilase family protease</fullName>
    </submittedName>
</protein>
<reference evidence="8 9" key="1">
    <citation type="journal article" date="2013" name="Nature">
        <title>Anaerobic oxidation of methane coupled to nitrate reduction in a novel archaeal lineage.</title>
        <authorList>
            <person name="Haroon M.F."/>
            <person name="Hu S."/>
            <person name="Shi Y."/>
            <person name="Imelfort M."/>
            <person name="Keller J."/>
            <person name="Hugenholtz P."/>
            <person name="Yuan Z."/>
            <person name="Tyson G.W."/>
        </authorList>
    </citation>
    <scope>NUCLEOTIDE SEQUENCE [LARGE SCALE GENOMIC DNA]</scope>
    <source>
        <strain evidence="8 9">ANME-2d</strain>
    </source>
</reference>
<evidence type="ECO:0000259" key="6">
    <source>
        <dbReference type="Pfam" id="PF00082"/>
    </source>
</evidence>
<evidence type="ECO:0000313" key="8">
    <source>
        <dbReference type="EMBL" id="KCZ73669.1"/>
    </source>
</evidence>
<keyword evidence="3" id="KW-0378">Hydrolase</keyword>
<dbReference type="EMBL" id="JMIY01000001">
    <property type="protein sequence ID" value="KCZ73669.1"/>
    <property type="molecule type" value="Genomic_DNA"/>
</dbReference>
<dbReference type="GO" id="GO:0006508">
    <property type="term" value="P:proteolysis"/>
    <property type="evidence" value="ECO:0007669"/>
    <property type="project" value="UniProtKB-KW"/>
</dbReference>
<evidence type="ECO:0000313" key="9">
    <source>
        <dbReference type="Proteomes" id="UP000027153"/>
    </source>
</evidence>
<dbReference type="SUPFAM" id="SSF52743">
    <property type="entry name" value="Subtilisin-like"/>
    <property type="match status" value="1"/>
</dbReference>
<dbReference type="PANTHER" id="PTHR43806">
    <property type="entry name" value="PEPTIDASE S8"/>
    <property type="match status" value="1"/>
</dbReference>
<dbReference type="InterPro" id="IPR023828">
    <property type="entry name" value="Peptidase_S8_Ser-AS"/>
</dbReference>